<dbReference type="AlphaFoldDB" id="A0AAD8KZI9"/>
<keyword evidence="3" id="KW-1185">Reference proteome</keyword>
<comment type="caution">
    <text evidence="2">The sequence shown here is derived from an EMBL/GenBank/DDBJ whole genome shotgun (WGS) entry which is preliminary data.</text>
</comment>
<organism evidence="2 3">
    <name type="scientific">Tagetes erecta</name>
    <name type="common">African marigold</name>
    <dbReference type="NCBI Taxonomy" id="13708"/>
    <lineage>
        <taxon>Eukaryota</taxon>
        <taxon>Viridiplantae</taxon>
        <taxon>Streptophyta</taxon>
        <taxon>Embryophyta</taxon>
        <taxon>Tracheophyta</taxon>
        <taxon>Spermatophyta</taxon>
        <taxon>Magnoliopsida</taxon>
        <taxon>eudicotyledons</taxon>
        <taxon>Gunneridae</taxon>
        <taxon>Pentapetalae</taxon>
        <taxon>asterids</taxon>
        <taxon>campanulids</taxon>
        <taxon>Asterales</taxon>
        <taxon>Asteraceae</taxon>
        <taxon>Asteroideae</taxon>
        <taxon>Heliantheae alliance</taxon>
        <taxon>Tageteae</taxon>
        <taxon>Tagetes</taxon>
    </lineage>
</organism>
<feature type="region of interest" description="Disordered" evidence="1">
    <location>
        <begin position="70"/>
        <end position="95"/>
    </location>
</feature>
<evidence type="ECO:0000313" key="2">
    <source>
        <dbReference type="EMBL" id="KAK1430046.1"/>
    </source>
</evidence>
<gene>
    <name evidence="2" type="ORF">QVD17_12521</name>
</gene>
<protein>
    <submittedName>
        <fullName evidence="2">Uncharacterized protein</fullName>
    </submittedName>
</protein>
<reference evidence="2" key="1">
    <citation type="journal article" date="2023" name="bioRxiv">
        <title>Improved chromosome-level genome assembly for marigold (Tagetes erecta).</title>
        <authorList>
            <person name="Jiang F."/>
            <person name="Yuan L."/>
            <person name="Wang S."/>
            <person name="Wang H."/>
            <person name="Xu D."/>
            <person name="Wang A."/>
            <person name="Fan W."/>
        </authorList>
    </citation>
    <scope>NUCLEOTIDE SEQUENCE</scope>
    <source>
        <strain evidence="2">WSJ</strain>
        <tissue evidence="2">Leaf</tissue>
    </source>
</reference>
<dbReference type="Proteomes" id="UP001229421">
    <property type="component" value="Unassembled WGS sequence"/>
</dbReference>
<feature type="region of interest" description="Disordered" evidence="1">
    <location>
        <begin position="1"/>
        <end position="35"/>
    </location>
</feature>
<evidence type="ECO:0000256" key="1">
    <source>
        <dbReference type="SAM" id="MobiDB-lite"/>
    </source>
</evidence>
<accession>A0AAD8KZI9</accession>
<dbReference type="EMBL" id="JAUHHV010000003">
    <property type="protein sequence ID" value="KAK1430046.1"/>
    <property type="molecule type" value="Genomic_DNA"/>
</dbReference>
<sequence length="129" mass="13398">MEEMHRELKPKNRRKGGTGGDTAYSMGGDGGEMTRDSGVAVGVAVGETVGATLGEEEAIVKRWTEEMHRELKPKNRRKGGTGGDAAYSMGGDDGEMTRDSGVAVGVAVGETVGATLGEEEAIVVSLLKT</sequence>
<name>A0AAD8KZI9_TARER</name>
<proteinExistence type="predicted"/>
<feature type="compositionally biased region" description="Basic and acidic residues" evidence="1">
    <location>
        <begin position="1"/>
        <end position="10"/>
    </location>
</feature>
<evidence type="ECO:0000313" key="3">
    <source>
        <dbReference type="Proteomes" id="UP001229421"/>
    </source>
</evidence>